<gene>
    <name evidence="3" type="primary">LOC112052665</name>
</gene>
<keyword evidence="2" id="KW-1185">Reference proteome</keyword>
<feature type="chain" id="PRO_5046411041" evidence="1">
    <location>
        <begin position="19"/>
        <end position="230"/>
    </location>
</feature>
<dbReference type="PANTHER" id="PTHR11362:SF82">
    <property type="entry name" value="PHOSPHATIDYLETHANOLAMINE-BINDING PROTEIN 4"/>
    <property type="match status" value="1"/>
</dbReference>
<proteinExistence type="predicted"/>
<dbReference type="CDD" id="cd00866">
    <property type="entry name" value="PEBP_euk"/>
    <property type="match status" value="1"/>
</dbReference>
<name>A0ABM3LXB4_BICAN</name>
<dbReference type="SUPFAM" id="SSF49777">
    <property type="entry name" value="PEBP-like"/>
    <property type="match status" value="1"/>
</dbReference>
<dbReference type="Proteomes" id="UP001652582">
    <property type="component" value="Chromosome 20"/>
</dbReference>
<evidence type="ECO:0000313" key="2">
    <source>
        <dbReference type="Proteomes" id="UP001652582"/>
    </source>
</evidence>
<dbReference type="RefSeq" id="XP_052743713.1">
    <property type="nucleotide sequence ID" value="XM_052887753.1"/>
</dbReference>
<reference evidence="3" key="1">
    <citation type="submission" date="2025-08" db="UniProtKB">
        <authorList>
            <consortium name="RefSeq"/>
        </authorList>
    </citation>
    <scope>IDENTIFICATION</scope>
</reference>
<protein>
    <submittedName>
        <fullName evidence="3">Protein D3-like</fullName>
    </submittedName>
</protein>
<evidence type="ECO:0000313" key="3">
    <source>
        <dbReference type="RefSeq" id="XP_052743713.1"/>
    </source>
</evidence>
<accession>A0ABM3LXB4</accession>
<dbReference type="Gene3D" id="3.90.280.10">
    <property type="entry name" value="PEBP-like"/>
    <property type="match status" value="1"/>
</dbReference>
<evidence type="ECO:0000256" key="1">
    <source>
        <dbReference type="SAM" id="SignalP"/>
    </source>
</evidence>
<feature type="signal peptide" evidence="1">
    <location>
        <begin position="1"/>
        <end position="18"/>
    </location>
</feature>
<dbReference type="PANTHER" id="PTHR11362">
    <property type="entry name" value="PHOSPHATIDYLETHANOLAMINE-BINDING PROTEIN"/>
    <property type="match status" value="1"/>
</dbReference>
<keyword evidence="1" id="KW-0732">Signal</keyword>
<sequence length="230" mass="26002">MWSLLIPTLLIFVRTVVPANDQSDCIDEKYRNFMIVPQIIPISPPEVVSDIFGDYASNFGNRIPTCATRTRPFTTWPNANENNLYSLIAIAPDLPQFYTSTLGIQSLYGLIVNIPGGDVERGDKLAPYVPPICIPGYRDFRFVCLIYQQQNRISGIKQLMYRYSTNFGNFSISEFVSRYRLGNPIAGNFFRTLCRVPCKIDDVCEERSCNKLSQSSNTCPICAVSEPCKH</sequence>
<dbReference type="InterPro" id="IPR036610">
    <property type="entry name" value="PEBP-like_sf"/>
</dbReference>
<dbReference type="GeneID" id="112052665"/>
<organism evidence="2 3">
    <name type="scientific">Bicyclus anynana</name>
    <name type="common">Squinting bush brown butterfly</name>
    <dbReference type="NCBI Taxonomy" id="110368"/>
    <lineage>
        <taxon>Eukaryota</taxon>
        <taxon>Metazoa</taxon>
        <taxon>Ecdysozoa</taxon>
        <taxon>Arthropoda</taxon>
        <taxon>Hexapoda</taxon>
        <taxon>Insecta</taxon>
        <taxon>Pterygota</taxon>
        <taxon>Neoptera</taxon>
        <taxon>Endopterygota</taxon>
        <taxon>Lepidoptera</taxon>
        <taxon>Glossata</taxon>
        <taxon>Ditrysia</taxon>
        <taxon>Papilionoidea</taxon>
        <taxon>Nymphalidae</taxon>
        <taxon>Satyrinae</taxon>
        <taxon>Satyrini</taxon>
        <taxon>Mycalesina</taxon>
        <taxon>Bicyclus</taxon>
    </lineage>
</organism>
<dbReference type="InterPro" id="IPR035810">
    <property type="entry name" value="PEBP_euk"/>
</dbReference>